<keyword evidence="10" id="KW-0175">Coiled coil</keyword>
<keyword evidence="5" id="KW-0418">Kinase</keyword>
<gene>
    <name evidence="13" type="ORF">AYBTSS11_LOCUS14479</name>
</gene>
<feature type="region of interest" description="Disordered" evidence="11">
    <location>
        <begin position="242"/>
        <end position="287"/>
    </location>
</feature>
<evidence type="ECO:0000256" key="8">
    <source>
        <dbReference type="ARBA" id="ARBA00047899"/>
    </source>
</evidence>
<dbReference type="SUPFAM" id="SSF52402">
    <property type="entry name" value="Adenine nucleotide alpha hydrolases-like"/>
    <property type="match status" value="1"/>
</dbReference>
<dbReference type="AlphaFoldDB" id="A0AA86SBJ6"/>
<evidence type="ECO:0000256" key="4">
    <source>
        <dbReference type="ARBA" id="ARBA00022741"/>
    </source>
</evidence>
<keyword evidence="6" id="KW-0833">Ubl conjugation pathway</keyword>
<dbReference type="InterPro" id="IPR000719">
    <property type="entry name" value="Prot_kinase_dom"/>
</dbReference>
<evidence type="ECO:0000259" key="12">
    <source>
        <dbReference type="PROSITE" id="PS50011"/>
    </source>
</evidence>
<dbReference type="CDD" id="cd14066">
    <property type="entry name" value="STKc_IRAK"/>
    <property type="match status" value="1"/>
</dbReference>
<dbReference type="Proteomes" id="UP001189624">
    <property type="component" value="Chromosome 4"/>
</dbReference>
<evidence type="ECO:0000313" key="14">
    <source>
        <dbReference type="Proteomes" id="UP001189624"/>
    </source>
</evidence>
<dbReference type="PROSITE" id="PS00108">
    <property type="entry name" value="PROTEIN_KINASE_ST"/>
    <property type="match status" value="1"/>
</dbReference>
<dbReference type="InterPro" id="IPR001245">
    <property type="entry name" value="Ser-Thr/Tyr_kinase_cat_dom"/>
</dbReference>
<dbReference type="GO" id="GO:0005524">
    <property type="term" value="F:ATP binding"/>
    <property type="evidence" value="ECO:0007669"/>
    <property type="project" value="UniProtKB-KW"/>
</dbReference>
<organism evidence="13 14">
    <name type="scientific">Sphenostylis stenocarpa</name>
    <dbReference type="NCBI Taxonomy" id="92480"/>
    <lineage>
        <taxon>Eukaryota</taxon>
        <taxon>Viridiplantae</taxon>
        <taxon>Streptophyta</taxon>
        <taxon>Embryophyta</taxon>
        <taxon>Tracheophyta</taxon>
        <taxon>Spermatophyta</taxon>
        <taxon>Magnoliopsida</taxon>
        <taxon>eudicotyledons</taxon>
        <taxon>Gunneridae</taxon>
        <taxon>Pentapetalae</taxon>
        <taxon>rosids</taxon>
        <taxon>fabids</taxon>
        <taxon>Fabales</taxon>
        <taxon>Fabaceae</taxon>
        <taxon>Papilionoideae</taxon>
        <taxon>50 kb inversion clade</taxon>
        <taxon>NPAAA clade</taxon>
        <taxon>indigoferoid/millettioid clade</taxon>
        <taxon>Phaseoleae</taxon>
        <taxon>Sphenostylis</taxon>
    </lineage>
</organism>
<evidence type="ECO:0000256" key="2">
    <source>
        <dbReference type="ARBA" id="ARBA00022527"/>
    </source>
</evidence>
<dbReference type="SUPFAM" id="SSF56112">
    <property type="entry name" value="Protein kinase-like (PK-like)"/>
    <property type="match status" value="1"/>
</dbReference>
<keyword evidence="7" id="KW-0067">ATP-binding</keyword>
<proteinExistence type="predicted"/>
<sequence length="725" mass="80545">MQTPSAPVVVGGGTTVIAVSGGRHSNGAVKWAVEYLLKKNSSCILIHVRTKSVNTEDVNDVPKHGRPPTDEELHNFFLPFRGFCARKGITTKELVLHDLEVSNAIVDYVVENCITTVVVGAATSPWSSLIRRFNRDDVPTSLAKSLPDTCSLYVISKGKAQHIRPTGHHVHHQHIKATPTGSVKDTVILLENAPLVHPHKDLADIQVACENIKRQPIKDEISRESSKLWESLNEIKDVILHKSNEDSNSPRGPTEYASSQCSSTRSSPGNSDSTGQSLGPPLTHTSNENHEVVVNSNKPKNNAASKAVNLEKEMRKLKLELKKTTEKYGMACKEAVLATQKVMELEKSWQEKERDVEEAKLAEVTALALAEAERQRAKLAAESAELSERLARKETEKRREAELRAKNELEQRNKALHEVVCNSIPCRRYKIEEIKVGTNNFNNVLKIGEGGYGPVFKGVLDHTIVAIKAVRPDIAHAEKQFQQEVIVLSTIRHPNMVLLLGACPEFGCLVYEYMVNGSLEDRLFRKNSTPPIPWKTRFKIASEIATGLLFLHQTKPEPLVHRDLKPANILLDKNYVSKISDVGLARLVPPSVANKTTQYHLTGAAGTFCYIDPEYQQTGLLGVKSDVYSLGVVLLQIITGKPPMGLSHLVEEALLSDTFSEVLDPSVSDWPMEEASSFAKLALKCCELRKRDRPELGSVVLPELNRISRIWDDEDTHSPKNYYMV</sequence>
<dbReference type="PANTHER" id="PTHR45647:SF51">
    <property type="entry name" value="PROTEIN KINASE SUPERFAMILY PROTEIN"/>
    <property type="match status" value="1"/>
</dbReference>
<evidence type="ECO:0000256" key="6">
    <source>
        <dbReference type="ARBA" id="ARBA00022786"/>
    </source>
</evidence>
<dbReference type="Gene3D" id="3.30.200.20">
    <property type="entry name" value="Phosphorylase Kinase, domain 1"/>
    <property type="match status" value="1"/>
</dbReference>
<dbReference type="Gene3D" id="1.10.510.10">
    <property type="entry name" value="Transferase(Phosphotransferase) domain 1"/>
    <property type="match status" value="1"/>
</dbReference>
<dbReference type="EMBL" id="OY731401">
    <property type="protein sequence ID" value="CAJ1950873.1"/>
    <property type="molecule type" value="Genomic_DNA"/>
</dbReference>
<dbReference type="InterPro" id="IPR011009">
    <property type="entry name" value="Kinase-like_dom_sf"/>
</dbReference>
<accession>A0AA86SBJ6</accession>
<evidence type="ECO:0000256" key="11">
    <source>
        <dbReference type="SAM" id="MobiDB-lite"/>
    </source>
</evidence>
<keyword evidence="14" id="KW-1185">Reference proteome</keyword>
<protein>
    <recommendedName>
        <fullName evidence="12">Protein kinase domain-containing protein</fullName>
    </recommendedName>
</protein>
<comment type="catalytic activity">
    <reaction evidence="1">
        <text>S-ubiquitinyl-[E2 ubiquitin-conjugating enzyme]-L-cysteine + [acceptor protein]-L-lysine = [E2 ubiquitin-conjugating enzyme]-L-cysteine + N(6)-ubiquitinyl-[acceptor protein]-L-lysine.</text>
        <dbReference type="EC" id="2.3.2.27"/>
    </reaction>
</comment>
<dbReference type="Pfam" id="PF07714">
    <property type="entry name" value="PK_Tyr_Ser-Thr"/>
    <property type="match status" value="1"/>
</dbReference>
<dbReference type="SMART" id="SM00220">
    <property type="entry name" value="S_TKc"/>
    <property type="match status" value="1"/>
</dbReference>
<dbReference type="Gramene" id="rna-AYBTSS11_LOCUS14479">
    <property type="protein sequence ID" value="CAJ1950873.1"/>
    <property type="gene ID" value="gene-AYBTSS11_LOCUS14479"/>
</dbReference>
<comment type="catalytic activity">
    <reaction evidence="8">
        <text>L-threonyl-[protein] + ATP = O-phospho-L-threonyl-[protein] + ADP + H(+)</text>
        <dbReference type="Rhea" id="RHEA:46608"/>
        <dbReference type="Rhea" id="RHEA-COMP:11060"/>
        <dbReference type="Rhea" id="RHEA-COMP:11605"/>
        <dbReference type="ChEBI" id="CHEBI:15378"/>
        <dbReference type="ChEBI" id="CHEBI:30013"/>
        <dbReference type="ChEBI" id="CHEBI:30616"/>
        <dbReference type="ChEBI" id="CHEBI:61977"/>
        <dbReference type="ChEBI" id="CHEBI:456216"/>
        <dbReference type="EC" id="2.7.11.1"/>
    </reaction>
</comment>
<dbReference type="InterPro" id="IPR008271">
    <property type="entry name" value="Ser/Thr_kinase_AS"/>
</dbReference>
<dbReference type="Gene3D" id="3.40.50.620">
    <property type="entry name" value="HUPs"/>
    <property type="match status" value="1"/>
</dbReference>
<evidence type="ECO:0000256" key="7">
    <source>
        <dbReference type="ARBA" id="ARBA00022840"/>
    </source>
</evidence>
<dbReference type="InterPro" id="IPR014729">
    <property type="entry name" value="Rossmann-like_a/b/a_fold"/>
</dbReference>
<evidence type="ECO:0000256" key="3">
    <source>
        <dbReference type="ARBA" id="ARBA00022679"/>
    </source>
</evidence>
<evidence type="ECO:0000256" key="9">
    <source>
        <dbReference type="ARBA" id="ARBA00048679"/>
    </source>
</evidence>
<dbReference type="PANTHER" id="PTHR45647">
    <property type="entry name" value="OS02G0152300 PROTEIN"/>
    <property type="match status" value="1"/>
</dbReference>
<feature type="coiled-coil region" evidence="10">
    <location>
        <begin position="300"/>
        <end position="419"/>
    </location>
</feature>
<dbReference type="InterPro" id="IPR051348">
    <property type="entry name" value="U-box_ubiquitin_ligases"/>
</dbReference>
<dbReference type="FunFam" id="3.30.200.20:FF:000162">
    <property type="entry name" value="Adenine nucleotide alpha hydrolase-like domain kinase"/>
    <property type="match status" value="1"/>
</dbReference>
<evidence type="ECO:0000313" key="13">
    <source>
        <dbReference type="EMBL" id="CAJ1950873.1"/>
    </source>
</evidence>
<feature type="domain" description="Protein kinase" evidence="12">
    <location>
        <begin position="441"/>
        <end position="704"/>
    </location>
</feature>
<evidence type="ECO:0000256" key="10">
    <source>
        <dbReference type="SAM" id="Coils"/>
    </source>
</evidence>
<keyword evidence="3" id="KW-0808">Transferase</keyword>
<feature type="compositionally biased region" description="Polar residues" evidence="11">
    <location>
        <begin position="246"/>
        <end position="277"/>
    </location>
</feature>
<comment type="catalytic activity">
    <reaction evidence="9">
        <text>L-seryl-[protein] + ATP = O-phospho-L-seryl-[protein] + ADP + H(+)</text>
        <dbReference type="Rhea" id="RHEA:17989"/>
        <dbReference type="Rhea" id="RHEA-COMP:9863"/>
        <dbReference type="Rhea" id="RHEA-COMP:11604"/>
        <dbReference type="ChEBI" id="CHEBI:15378"/>
        <dbReference type="ChEBI" id="CHEBI:29999"/>
        <dbReference type="ChEBI" id="CHEBI:30616"/>
        <dbReference type="ChEBI" id="CHEBI:83421"/>
        <dbReference type="ChEBI" id="CHEBI:456216"/>
        <dbReference type="EC" id="2.7.11.1"/>
    </reaction>
</comment>
<keyword evidence="2" id="KW-0723">Serine/threonine-protein kinase</keyword>
<evidence type="ECO:0000256" key="5">
    <source>
        <dbReference type="ARBA" id="ARBA00022777"/>
    </source>
</evidence>
<evidence type="ECO:0000256" key="1">
    <source>
        <dbReference type="ARBA" id="ARBA00000900"/>
    </source>
</evidence>
<dbReference type="GO" id="GO:0061630">
    <property type="term" value="F:ubiquitin protein ligase activity"/>
    <property type="evidence" value="ECO:0007669"/>
    <property type="project" value="UniProtKB-EC"/>
</dbReference>
<dbReference type="GO" id="GO:0004674">
    <property type="term" value="F:protein serine/threonine kinase activity"/>
    <property type="evidence" value="ECO:0007669"/>
    <property type="project" value="UniProtKB-KW"/>
</dbReference>
<keyword evidence="4" id="KW-0547">Nucleotide-binding</keyword>
<reference evidence="13" key="1">
    <citation type="submission" date="2023-10" db="EMBL/GenBank/DDBJ databases">
        <authorList>
            <person name="Domelevo Entfellner J.-B."/>
        </authorList>
    </citation>
    <scope>NUCLEOTIDE SEQUENCE</scope>
</reference>
<dbReference type="FunFam" id="1.10.510.10:FF:001023">
    <property type="entry name" value="Os07g0541700 protein"/>
    <property type="match status" value="1"/>
</dbReference>
<name>A0AA86SBJ6_9FABA</name>
<dbReference type="PROSITE" id="PS50011">
    <property type="entry name" value="PROTEIN_KINASE_DOM"/>
    <property type="match status" value="1"/>
</dbReference>